<reference evidence="5" key="1">
    <citation type="journal article" date="2019" name="Int. J. Syst. Evol. Microbiol.">
        <title>The Global Catalogue of Microorganisms (GCM) 10K type strain sequencing project: providing services to taxonomists for standard genome sequencing and annotation.</title>
        <authorList>
            <consortium name="The Broad Institute Genomics Platform"/>
            <consortium name="The Broad Institute Genome Sequencing Center for Infectious Disease"/>
            <person name="Wu L."/>
            <person name="Ma J."/>
        </authorList>
    </citation>
    <scope>NUCLEOTIDE SEQUENCE [LARGE SCALE GENOMIC DNA]</scope>
    <source>
        <strain evidence="5">JCM 4253</strain>
    </source>
</reference>
<evidence type="ECO:0000313" key="4">
    <source>
        <dbReference type="EMBL" id="GHG37898.1"/>
    </source>
</evidence>
<keyword evidence="1" id="KW-0723">Serine/threonine-protein kinase</keyword>
<evidence type="ECO:0000256" key="1">
    <source>
        <dbReference type="ARBA" id="ARBA00022527"/>
    </source>
</evidence>
<dbReference type="SUPFAM" id="SSF55874">
    <property type="entry name" value="ATPase domain of HSP90 chaperone/DNA topoisomerase II/histidine kinase"/>
    <property type="match status" value="1"/>
</dbReference>
<dbReference type="EMBL" id="BNBF01000002">
    <property type="protein sequence ID" value="GHG37898.1"/>
    <property type="molecule type" value="Genomic_DNA"/>
</dbReference>
<name>A0A919C0U7_9ACTN</name>
<dbReference type="InterPro" id="IPR050267">
    <property type="entry name" value="Anti-sigma-factor_SerPK"/>
</dbReference>
<dbReference type="Pfam" id="PF13581">
    <property type="entry name" value="HATPase_c_2"/>
    <property type="match status" value="1"/>
</dbReference>
<accession>A0A919C0U7</accession>
<keyword evidence="5" id="KW-1185">Reference proteome</keyword>
<dbReference type="CDD" id="cd16936">
    <property type="entry name" value="HATPase_RsbW-like"/>
    <property type="match status" value="1"/>
</dbReference>
<dbReference type="InterPro" id="IPR036890">
    <property type="entry name" value="HATPase_C_sf"/>
</dbReference>
<protein>
    <submittedName>
        <fullName evidence="4">ATP-binding protein</fullName>
    </submittedName>
</protein>
<organism evidence="4 5">
    <name type="scientific">Streptomyces capoamus</name>
    <dbReference type="NCBI Taxonomy" id="68183"/>
    <lineage>
        <taxon>Bacteria</taxon>
        <taxon>Bacillati</taxon>
        <taxon>Actinomycetota</taxon>
        <taxon>Actinomycetes</taxon>
        <taxon>Kitasatosporales</taxon>
        <taxon>Streptomycetaceae</taxon>
        <taxon>Streptomyces</taxon>
    </lineage>
</organism>
<dbReference type="AlphaFoldDB" id="A0A919C0U7"/>
<sequence length="182" mass="19745">MNQETAAPEDRLDGRIPHFRVRLSPTPRGARLARLLTEQQLRTWGLPLETPTQIVAELAANAVTHGRVPGRDFQLLLYVVGGTLRIEVTDTRGDRLPRLASPREDGESGRGLVLVAALADRWGVTEGRHPRKTVWAEVVLPAPEPGAPRSGGTGGSSPRNTRVKEPRQAPPLPPAAQTHPRG</sequence>
<evidence type="ECO:0000259" key="3">
    <source>
        <dbReference type="Pfam" id="PF13581"/>
    </source>
</evidence>
<keyword evidence="4" id="KW-0067">ATP-binding</keyword>
<dbReference type="GO" id="GO:0005524">
    <property type="term" value="F:ATP binding"/>
    <property type="evidence" value="ECO:0007669"/>
    <property type="project" value="UniProtKB-KW"/>
</dbReference>
<evidence type="ECO:0000256" key="2">
    <source>
        <dbReference type="SAM" id="MobiDB-lite"/>
    </source>
</evidence>
<dbReference type="GO" id="GO:0004674">
    <property type="term" value="F:protein serine/threonine kinase activity"/>
    <property type="evidence" value="ECO:0007669"/>
    <property type="project" value="UniProtKB-KW"/>
</dbReference>
<feature type="domain" description="Histidine kinase/HSP90-like ATPase" evidence="3">
    <location>
        <begin position="24"/>
        <end position="128"/>
    </location>
</feature>
<keyword evidence="1" id="KW-0418">Kinase</keyword>
<dbReference type="Gene3D" id="3.30.565.10">
    <property type="entry name" value="Histidine kinase-like ATPase, C-terminal domain"/>
    <property type="match status" value="1"/>
</dbReference>
<dbReference type="PANTHER" id="PTHR35526">
    <property type="entry name" value="ANTI-SIGMA-F FACTOR RSBW-RELATED"/>
    <property type="match status" value="1"/>
</dbReference>
<feature type="region of interest" description="Disordered" evidence="2">
    <location>
        <begin position="140"/>
        <end position="182"/>
    </location>
</feature>
<dbReference type="InterPro" id="IPR003594">
    <property type="entry name" value="HATPase_dom"/>
</dbReference>
<keyword evidence="1" id="KW-0808">Transferase</keyword>
<dbReference type="RefSeq" id="WP_189978699.1">
    <property type="nucleotide sequence ID" value="NZ_BNBF01000002.1"/>
</dbReference>
<proteinExistence type="predicted"/>
<gene>
    <name evidence="4" type="ORF">GCM10018980_10120</name>
</gene>
<comment type="caution">
    <text evidence="4">The sequence shown here is derived from an EMBL/GenBank/DDBJ whole genome shotgun (WGS) entry which is preliminary data.</text>
</comment>
<dbReference type="Proteomes" id="UP000619355">
    <property type="component" value="Unassembled WGS sequence"/>
</dbReference>
<keyword evidence="4" id="KW-0547">Nucleotide-binding</keyword>
<dbReference type="PANTHER" id="PTHR35526:SF3">
    <property type="entry name" value="ANTI-SIGMA-F FACTOR RSBW"/>
    <property type="match status" value="1"/>
</dbReference>
<evidence type="ECO:0000313" key="5">
    <source>
        <dbReference type="Proteomes" id="UP000619355"/>
    </source>
</evidence>